<accession>A0A5J6MUW8</accession>
<feature type="domain" description="UVR" evidence="9">
    <location>
        <begin position="243"/>
        <end position="278"/>
    </location>
</feature>
<dbReference type="Gene3D" id="4.10.860.10">
    <property type="entry name" value="UVR domain"/>
    <property type="match status" value="1"/>
</dbReference>
<evidence type="ECO:0000313" key="13">
    <source>
        <dbReference type="Proteomes" id="UP000325797"/>
    </source>
</evidence>
<keyword evidence="4 7" id="KW-0267">Excision nuclease</keyword>
<evidence type="ECO:0000259" key="11">
    <source>
        <dbReference type="PROSITE" id="PS50165"/>
    </source>
</evidence>
<sequence length="697" mass="76319">MSGGRPDSVPDPALAPGKALTEAGDAAGTPARRMRVQSLAEGVAVLEAHLKTLPSSPGVYRMLNAAGDALYVGKARNLKRRVTSYIQIDRLPIRLRRMVAETHHLEVVVTHTEVEALLLESNLVKRLRPRYNVQLRDDKSFPYILVTADHPAPQITKHRGARSRPGEYFGPFASAGAVNRTLTALQRAFLLRSCSDSVYATRTRPCLLFQIKRCSAPCVGRIGEADYAQLVAEAHDFLAGQSRAVQQRLAQAMQAASEALDFETAARLRDRIRALAQVQAHQDINVEDIDEADVIAIHQAGGQTCVQVFFFRAGSNYGNRSYFPSHDRETALDEVLAAFIGQFYENKTPPRLILLSDRPAEEALLQEALGVSANRKVELLVPQRGSKRRVIDHALANAREALARRMAENSTQRQLLDGVAQKLGLDGPPDRIEVYDNSHIQGRNAYGCMIVAGPDGFIKNAYRKFSIGGGTAKGRTKPPETPAASARLNELSDAFAPAPLASEAEATPAEIVAALPPPTGGDDYAMMREVMQRRFARALKEDPERERGTWPDLVMLDGGQGQLNSALEVFAELGIDDVPIVAIAKGPDRDAGRERFFMPGKPPFSLEPKDPVLYFLQRLRDEAHRFAIGTHRAKRSKQIGQSLLDEIPGIGAKRKKALLLHFGSAAAVARAGLTDLAQVEGISETVAQKIYDHFQRS</sequence>
<dbReference type="SUPFAM" id="SSF47781">
    <property type="entry name" value="RuvA domain 2-like"/>
    <property type="match status" value="1"/>
</dbReference>
<dbReference type="SUPFAM" id="SSF46600">
    <property type="entry name" value="C-terminal UvrC-binding domain of UvrB"/>
    <property type="match status" value="1"/>
</dbReference>
<feature type="region of interest" description="Disordered" evidence="8">
    <location>
        <begin position="1"/>
        <end position="30"/>
    </location>
</feature>
<dbReference type="Pfam" id="PF22920">
    <property type="entry name" value="UvrC_RNaseH"/>
    <property type="match status" value="1"/>
</dbReference>
<evidence type="ECO:0000259" key="9">
    <source>
        <dbReference type="PROSITE" id="PS50151"/>
    </source>
</evidence>
<keyword evidence="13" id="KW-1185">Reference proteome</keyword>
<evidence type="ECO:0000256" key="4">
    <source>
        <dbReference type="ARBA" id="ARBA00022881"/>
    </source>
</evidence>
<keyword evidence="5 7" id="KW-0234">DNA repair</keyword>
<evidence type="ECO:0000256" key="3">
    <source>
        <dbReference type="ARBA" id="ARBA00022769"/>
    </source>
</evidence>
<dbReference type="InterPro" id="IPR001943">
    <property type="entry name" value="UVR_dom"/>
</dbReference>
<dbReference type="Gene3D" id="3.40.1440.10">
    <property type="entry name" value="GIY-YIG endonuclease"/>
    <property type="match status" value="1"/>
</dbReference>
<protein>
    <recommendedName>
        <fullName evidence="7">UvrABC system protein C</fullName>
        <shortName evidence="7">Protein UvrC</shortName>
    </recommendedName>
    <alternativeName>
        <fullName evidence="7">Excinuclease ABC subunit C</fullName>
    </alternativeName>
</protein>
<evidence type="ECO:0000256" key="7">
    <source>
        <dbReference type="HAMAP-Rule" id="MF_00203"/>
    </source>
</evidence>
<dbReference type="Pfam" id="PF14520">
    <property type="entry name" value="HHH_5"/>
    <property type="match status" value="1"/>
</dbReference>
<dbReference type="KEGG" id="hadh:FRZ61_09820"/>
<keyword evidence="6 7" id="KW-0742">SOS response</keyword>
<dbReference type="GO" id="GO:0006289">
    <property type="term" value="P:nucleotide-excision repair"/>
    <property type="evidence" value="ECO:0007669"/>
    <property type="project" value="UniProtKB-UniRule"/>
</dbReference>
<feature type="domain" description="GIY-YIG" evidence="10">
    <location>
        <begin position="55"/>
        <end position="133"/>
    </location>
</feature>
<dbReference type="Gene3D" id="1.10.150.20">
    <property type="entry name" value="5' to 3' exonuclease, C-terminal subdomain"/>
    <property type="match status" value="1"/>
</dbReference>
<name>A0A5J6MUW8_9PROT</name>
<dbReference type="GO" id="GO:0009380">
    <property type="term" value="C:excinuclease repair complex"/>
    <property type="evidence" value="ECO:0007669"/>
    <property type="project" value="InterPro"/>
</dbReference>
<gene>
    <name evidence="7 12" type="primary">uvrC</name>
    <name evidence="12" type="ORF">FRZ61_09820</name>
</gene>
<dbReference type="InterPro" id="IPR001162">
    <property type="entry name" value="UvrC_RNase_H_dom"/>
</dbReference>
<keyword evidence="2 7" id="KW-0227">DNA damage</keyword>
<dbReference type="InterPro" id="IPR050066">
    <property type="entry name" value="UvrABC_protein_C"/>
</dbReference>
<dbReference type="NCBIfam" id="NF001824">
    <property type="entry name" value="PRK00558.1-5"/>
    <property type="match status" value="1"/>
</dbReference>
<dbReference type="InterPro" id="IPR000305">
    <property type="entry name" value="GIY-YIG_endonuc"/>
</dbReference>
<dbReference type="GO" id="GO:0005737">
    <property type="term" value="C:cytoplasm"/>
    <property type="evidence" value="ECO:0007669"/>
    <property type="project" value="UniProtKB-SubCell"/>
</dbReference>
<dbReference type="InterPro" id="IPR038476">
    <property type="entry name" value="UvrC_RNase_H_dom_sf"/>
</dbReference>
<organism evidence="12 13">
    <name type="scientific">Hypericibacter adhaerens</name>
    <dbReference type="NCBI Taxonomy" id="2602016"/>
    <lineage>
        <taxon>Bacteria</taxon>
        <taxon>Pseudomonadati</taxon>
        <taxon>Pseudomonadota</taxon>
        <taxon>Alphaproteobacteria</taxon>
        <taxon>Rhodospirillales</taxon>
        <taxon>Dongiaceae</taxon>
        <taxon>Hypericibacter</taxon>
    </lineage>
</organism>
<dbReference type="InterPro" id="IPR047296">
    <property type="entry name" value="GIY-YIG_UvrC_Cho"/>
</dbReference>
<comment type="subcellular location">
    <subcellularLocation>
        <location evidence="7">Cytoplasm</location>
    </subcellularLocation>
</comment>
<comment type="function">
    <text evidence="7">The UvrABC repair system catalyzes the recognition and processing of DNA lesions. UvrC both incises the 5' and 3' sides of the lesion. The N-terminal half is responsible for the 3' incision and the C-terminal half is responsible for the 5' incision.</text>
</comment>
<dbReference type="InterPro" id="IPR035901">
    <property type="entry name" value="GIY-YIG_endonuc_sf"/>
</dbReference>
<dbReference type="Proteomes" id="UP000325797">
    <property type="component" value="Chromosome"/>
</dbReference>
<dbReference type="Pfam" id="PF08459">
    <property type="entry name" value="UvrC_RNaseH_dom"/>
    <property type="match status" value="2"/>
</dbReference>
<evidence type="ECO:0000313" key="12">
    <source>
        <dbReference type="EMBL" id="QEX21061.1"/>
    </source>
</evidence>
<dbReference type="GO" id="GO:0009432">
    <property type="term" value="P:SOS response"/>
    <property type="evidence" value="ECO:0007669"/>
    <property type="project" value="UniProtKB-UniRule"/>
</dbReference>
<dbReference type="InterPro" id="IPR004791">
    <property type="entry name" value="UvrC"/>
</dbReference>
<comment type="similarity">
    <text evidence="7">Belongs to the UvrC family.</text>
</comment>
<dbReference type="PROSITE" id="PS50151">
    <property type="entry name" value="UVR"/>
    <property type="match status" value="1"/>
</dbReference>
<dbReference type="PANTHER" id="PTHR30562">
    <property type="entry name" value="UVRC/OXIDOREDUCTASE"/>
    <property type="match status" value="1"/>
</dbReference>
<dbReference type="EMBL" id="CP042582">
    <property type="protein sequence ID" value="QEX21061.1"/>
    <property type="molecule type" value="Genomic_DNA"/>
</dbReference>
<dbReference type="SUPFAM" id="SSF82771">
    <property type="entry name" value="GIY-YIG endonuclease"/>
    <property type="match status" value="1"/>
</dbReference>
<dbReference type="HAMAP" id="MF_00203">
    <property type="entry name" value="UvrC"/>
    <property type="match status" value="1"/>
</dbReference>
<proteinExistence type="inferred from homology"/>
<dbReference type="FunFam" id="3.40.1440.10:FF:000001">
    <property type="entry name" value="UvrABC system protein C"/>
    <property type="match status" value="1"/>
</dbReference>
<dbReference type="NCBIfam" id="TIGR00194">
    <property type="entry name" value="uvrC"/>
    <property type="match status" value="1"/>
</dbReference>
<comment type="subunit">
    <text evidence="7">Interacts with UvrB in an incision complex.</text>
</comment>
<evidence type="ECO:0000256" key="2">
    <source>
        <dbReference type="ARBA" id="ARBA00022763"/>
    </source>
</evidence>
<evidence type="ECO:0000256" key="1">
    <source>
        <dbReference type="ARBA" id="ARBA00022490"/>
    </source>
</evidence>
<dbReference type="CDD" id="cd10434">
    <property type="entry name" value="GIY-YIG_UvrC_Cho"/>
    <property type="match status" value="1"/>
</dbReference>
<evidence type="ECO:0000256" key="8">
    <source>
        <dbReference type="SAM" id="MobiDB-lite"/>
    </source>
</evidence>
<dbReference type="InterPro" id="IPR010994">
    <property type="entry name" value="RuvA_2-like"/>
</dbReference>
<keyword evidence="1 7" id="KW-0963">Cytoplasm</keyword>
<dbReference type="PROSITE" id="PS50164">
    <property type="entry name" value="GIY_YIG"/>
    <property type="match status" value="1"/>
</dbReference>
<dbReference type="Gene3D" id="3.30.420.340">
    <property type="entry name" value="UvrC, RNAse H endonuclease domain"/>
    <property type="match status" value="1"/>
</dbReference>
<evidence type="ECO:0000259" key="10">
    <source>
        <dbReference type="PROSITE" id="PS50164"/>
    </source>
</evidence>
<dbReference type="SMART" id="SM00465">
    <property type="entry name" value="GIYc"/>
    <property type="match status" value="1"/>
</dbReference>
<dbReference type="GO" id="GO:0003677">
    <property type="term" value="F:DNA binding"/>
    <property type="evidence" value="ECO:0007669"/>
    <property type="project" value="UniProtKB-UniRule"/>
</dbReference>
<evidence type="ECO:0000256" key="6">
    <source>
        <dbReference type="ARBA" id="ARBA00023236"/>
    </source>
</evidence>
<dbReference type="GO" id="GO:0009381">
    <property type="term" value="F:excinuclease ABC activity"/>
    <property type="evidence" value="ECO:0007669"/>
    <property type="project" value="UniProtKB-UniRule"/>
</dbReference>
<dbReference type="Pfam" id="PF01541">
    <property type="entry name" value="GIY-YIG"/>
    <property type="match status" value="1"/>
</dbReference>
<dbReference type="InterPro" id="IPR036876">
    <property type="entry name" value="UVR_dom_sf"/>
</dbReference>
<dbReference type="PROSITE" id="PS50165">
    <property type="entry name" value="UVRC"/>
    <property type="match status" value="1"/>
</dbReference>
<reference evidence="12 13" key="1">
    <citation type="submission" date="2019-08" db="EMBL/GenBank/DDBJ databases">
        <title>Hyperibacter terrae gen. nov., sp. nov. and Hyperibacter viscosus sp. nov., two new members in the family Rhodospirillaceae isolated from the rhizosphere of Hypericum perforatum.</title>
        <authorList>
            <person name="Noviana Z."/>
        </authorList>
    </citation>
    <scope>NUCLEOTIDE SEQUENCE [LARGE SCALE GENOMIC DNA]</scope>
    <source>
        <strain evidence="12 13">R5959</strain>
    </source>
</reference>
<dbReference type="Pfam" id="PF02151">
    <property type="entry name" value="UVR"/>
    <property type="match status" value="1"/>
</dbReference>
<dbReference type="PANTHER" id="PTHR30562:SF1">
    <property type="entry name" value="UVRABC SYSTEM PROTEIN C"/>
    <property type="match status" value="1"/>
</dbReference>
<feature type="domain" description="UvrC family homology region profile" evidence="11">
    <location>
        <begin position="294"/>
        <end position="570"/>
    </location>
</feature>
<dbReference type="InterPro" id="IPR003583">
    <property type="entry name" value="Hlx-hairpin-Hlx_DNA-bd_motif"/>
</dbReference>
<dbReference type="AlphaFoldDB" id="A0A5J6MUW8"/>
<dbReference type="SMART" id="SM00278">
    <property type="entry name" value="HhH1"/>
    <property type="match status" value="2"/>
</dbReference>
<keyword evidence="3 7" id="KW-0228">DNA excision</keyword>
<evidence type="ECO:0000256" key="5">
    <source>
        <dbReference type="ARBA" id="ARBA00023204"/>
    </source>
</evidence>